<dbReference type="InterPro" id="IPR004843">
    <property type="entry name" value="Calcineurin-like_PHP"/>
</dbReference>
<evidence type="ECO:0000256" key="1">
    <source>
        <dbReference type="ARBA" id="ARBA00022729"/>
    </source>
</evidence>
<keyword evidence="1" id="KW-0732">Signal</keyword>
<evidence type="ECO:0000313" key="4">
    <source>
        <dbReference type="EMBL" id="XBH19089.1"/>
    </source>
</evidence>
<dbReference type="AlphaFoldDB" id="A0AAU7DP41"/>
<dbReference type="Pfam" id="PF00149">
    <property type="entry name" value="Metallophos"/>
    <property type="match status" value="1"/>
</dbReference>
<evidence type="ECO:0000256" key="2">
    <source>
        <dbReference type="ARBA" id="ARBA00022801"/>
    </source>
</evidence>
<gene>
    <name evidence="4" type="ORF">P8935_07155</name>
</gene>
<dbReference type="InterPro" id="IPR051558">
    <property type="entry name" value="Metallophosphoesterase_PAP"/>
</dbReference>
<evidence type="ECO:0000259" key="3">
    <source>
        <dbReference type="Pfam" id="PF00149"/>
    </source>
</evidence>
<keyword evidence="2" id="KW-0378">Hydrolase</keyword>
<dbReference type="SUPFAM" id="SSF56300">
    <property type="entry name" value="Metallo-dependent phosphatases"/>
    <property type="match status" value="1"/>
</dbReference>
<name>A0AAU7DP41_9BACT</name>
<dbReference type="GO" id="GO:0016787">
    <property type="term" value="F:hydrolase activity"/>
    <property type="evidence" value="ECO:0007669"/>
    <property type="project" value="UniProtKB-KW"/>
</dbReference>
<dbReference type="Gene3D" id="3.60.21.10">
    <property type="match status" value="1"/>
</dbReference>
<reference evidence="4" key="1">
    <citation type="submission" date="2023-03" db="EMBL/GenBank/DDBJ databases">
        <title>Edaphobacter sp.</title>
        <authorList>
            <person name="Huber K.J."/>
            <person name="Papendorf J."/>
            <person name="Pilke C."/>
            <person name="Bunk B."/>
            <person name="Sproeer C."/>
            <person name="Pester M."/>
        </authorList>
    </citation>
    <scope>NUCLEOTIDE SEQUENCE</scope>
    <source>
        <strain evidence="4">DSM 110680</strain>
    </source>
</reference>
<dbReference type="RefSeq" id="WP_348264304.1">
    <property type="nucleotide sequence ID" value="NZ_CP121196.1"/>
</dbReference>
<dbReference type="PANTHER" id="PTHR10161:SF14">
    <property type="entry name" value="TARTRATE-RESISTANT ACID PHOSPHATASE TYPE 5"/>
    <property type="match status" value="1"/>
</dbReference>
<dbReference type="PANTHER" id="PTHR10161">
    <property type="entry name" value="TARTRATE-RESISTANT ACID PHOSPHATASE TYPE 5"/>
    <property type="match status" value="1"/>
</dbReference>
<protein>
    <submittedName>
        <fullName evidence="4">Metallophosphoesterase</fullName>
    </submittedName>
</protein>
<organism evidence="4">
    <name type="scientific">Telmatobacter sp. DSM 110680</name>
    <dbReference type="NCBI Taxonomy" id="3036704"/>
    <lineage>
        <taxon>Bacteria</taxon>
        <taxon>Pseudomonadati</taxon>
        <taxon>Acidobacteriota</taxon>
        <taxon>Terriglobia</taxon>
        <taxon>Terriglobales</taxon>
        <taxon>Acidobacteriaceae</taxon>
        <taxon>Telmatobacter</taxon>
    </lineage>
</organism>
<dbReference type="EMBL" id="CP121196">
    <property type="protein sequence ID" value="XBH19089.1"/>
    <property type="molecule type" value="Genomic_DNA"/>
</dbReference>
<sequence length="309" mass="35873">MRFLNEKVHTPMRYTQLLFLPLLLAFYPGLPGDETPPAQPEAKPDIRLPLKDGSVRWAVIGDNGTGERPELEVANQMQRYWSVVKFDFVTMDGDNIYGGHSPRDFQVKFEEPYKILLDENVKFYASLGNHDDPQLEINYKPYSMGGNRYYTFQKKNVQFFVLDSNYMTPQQLSWLEDKLKSSNAKWKIAYFHHPLFTCAKFHGPDIDLRNQLMPLFTKYGVNAVWSGHEHVYEHLKPQQGIYFFLEGESGELRYHNIRSSCDLDLVKLDTDRSFMLVEVDGDQMYFQTIARSGQTIDSGQLTLQTANQK</sequence>
<feature type="domain" description="Calcineurin-like phosphoesterase" evidence="3">
    <location>
        <begin position="58"/>
        <end position="232"/>
    </location>
</feature>
<dbReference type="InterPro" id="IPR029052">
    <property type="entry name" value="Metallo-depent_PP-like"/>
</dbReference>
<accession>A0AAU7DP41</accession>
<proteinExistence type="predicted"/>